<protein>
    <submittedName>
        <fullName evidence="2">Jg18055 protein</fullName>
    </submittedName>
</protein>
<proteinExistence type="predicted"/>
<evidence type="ECO:0000313" key="2">
    <source>
        <dbReference type="EMBL" id="CAH2235686.1"/>
    </source>
</evidence>
<evidence type="ECO:0000313" key="3">
    <source>
        <dbReference type="Proteomes" id="UP000838756"/>
    </source>
</evidence>
<gene>
    <name evidence="2" type="primary">jg18055</name>
    <name evidence="2" type="ORF">PAEG_LOCUS13309</name>
</gene>
<dbReference type="OrthoDB" id="407509at2759"/>
<dbReference type="Proteomes" id="UP000838756">
    <property type="component" value="Unassembled WGS sequence"/>
</dbReference>
<reference evidence="2" key="1">
    <citation type="submission" date="2022-03" db="EMBL/GenBank/DDBJ databases">
        <authorList>
            <person name="Lindestad O."/>
        </authorList>
    </citation>
    <scope>NUCLEOTIDE SEQUENCE</scope>
</reference>
<evidence type="ECO:0000256" key="1">
    <source>
        <dbReference type="SAM" id="MobiDB-lite"/>
    </source>
</evidence>
<dbReference type="EMBL" id="CAKXAJ010025144">
    <property type="protein sequence ID" value="CAH2235686.1"/>
    <property type="molecule type" value="Genomic_DNA"/>
</dbReference>
<keyword evidence="3" id="KW-1185">Reference proteome</keyword>
<feature type="region of interest" description="Disordered" evidence="1">
    <location>
        <begin position="50"/>
        <end position="69"/>
    </location>
</feature>
<dbReference type="AlphaFoldDB" id="A0A8S4RHD8"/>
<organism evidence="2 3">
    <name type="scientific">Pararge aegeria aegeria</name>
    <dbReference type="NCBI Taxonomy" id="348720"/>
    <lineage>
        <taxon>Eukaryota</taxon>
        <taxon>Metazoa</taxon>
        <taxon>Ecdysozoa</taxon>
        <taxon>Arthropoda</taxon>
        <taxon>Hexapoda</taxon>
        <taxon>Insecta</taxon>
        <taxon>Pterygota</taxon>
        <taxon>Neoptera</taxon>
        <taxon>Endopterygota</taxon>
        <taxon>Lepidoptera</taxon>
        <taxon>Glossata</taxon>
        <taxon>Ditrysia</taxon>
        <taxon>Papilionoidea</taxon>
        <taxon>Nymphalidae</taxon>
        <taxon>Satyrinae</taxon>
        <taxon>Satyrini</taxon>
        <taxon>Parargina</taxon>
        <taxon>Pararge</taxon>
    </lineage>
</organism>
<comment type="caution">
    <text evidence="2">The sequence shown here is derived from an EMBL/GenBank/DDBJ whole genome shotgun (WGS) entry which is preliminary data.</text>
</comment>
<sequence length="110" mass="11819">MPTLPMLGISLRDLIRNEVIRLITKVTDIALGLAHQSGSGLVTFVGGPMDDAGERSSSGDRLSGVSGAPQLGADDLRKVVGIDWMGKAENTKSWRYLKVAYVQQWIHIGG</sequence>
<name>A0A8S4RHD8_9NEOP</name>
<accession>A0A8S4RHD8</accession>